<name>A0A9E2P0Q6_9SPIR</name>
<evidence type="ECO:0000256" key="1">
    <source>
        <dbReference type="ARBA" id="ARBA00004418"/>
    </source>
</evidence>
<comment type="subcellular location">
    <subcellularLocation>
        <location evidence="1">Periplasm</location>
    </subcellularLocation>
</comment>
<dbReference type="PANTHER" id="PTHR30024:SF47">
    <property type="entry name" value="TAURINE-BINDING PERIPLASMIC PROTEIN"/>
    <property type="match status" value="1"/>
</dbReference>
<organism evidence="4 5">
    <name type="scientific">Candidatus Treponema excrementipullorum</name>
    <dbReference type="NCBI Taxonomy" id="2838768"/>
    <lineage>
        <taxon>Bacteria</taxon>
        <taxon>Pseudomonadati</taxon>
        <taxon>Spirochaetota</taxon>
        <taxon>Spirochaetia</taxon>
        <taxon>Spirochaetales</taxon>
        <taxon>Treponemataceae</taxon>
        <taxon>Treponema</taxon>
    </lineage>
</organism>
<dbReference type="PANTHER" id="PTHR30024">
    <property type="entry name" value="ALIPHATIC SULFONATES-BINDING PROTEIN-RELATED"/>
    <property type="match status" value="1"/>
</dbReference>
<evidence type="ECO:0000256" key="2">
    <source>
        <dbReference type="ARBA" id="ARBA00010742"/>
    </source>
</evidence>
<dbReference type="Proteomes" id="UP000823914">
    <property type="component" value="Unassembled WGS sequence"/>
</dbReference>
<dbReference type="Gene3D" id="3.40.190.10">
    <property type="entry name" value="Periplasmic binding protein-like II"/>
    <property type="match status" value="2"/>
</dbReference>
<evidence type="ECO:0000313" key="5">
    <source>
        <dbReference type="Proteomes" id="UP000823914"/>
    </source>
</evidence>
<dbReference type="PROSITE" id="PS51257">
    <property type="entry name" value="PROKAR_LIPOPROTEIN"/>
    <property type="match status" value="1"/>
</dbReference>
<comment type="similarity">
    <text evidence="2">Belongs to the bacterial solute-binding protein SsuA/TauA family.</text>
</comment>
<comment type="caution">
    <text evidence="4">The sequence shown here is derived from an EMBL/GenBank/DDBJ whole genome shotgun (WGS) entry which is preliminary data.</text>
</comment>
<proteinExistence type="inferred from homology"/>
<dbReference type="EMBL" id="JAHLFV010000157">
    <property type="protein sequence ID" value="MBU3850218.1"/>
    <property type="molecule type" value="Genomic_DNA"/>
</dbReference>
<evidence type="ECO:0000256" key="3">
    <source>
        <dbReference type="ARBA" id="ARBA00022729"/>
    </source>
</evidence>
<gene>
    <name evidence="4" type="ORF">IAA16_06600</name>
</gene>
<dbReference type="Pfam" id="PF13379">
    <property type="entry name" value="NMT1_2"/>
    <property type="match status" value="1"/>
</dbReference>
<reference evidence="4" key="1">
    <citation type="journal article" date="2021" name="PeerJ">
        <title>Extensive microbial diversity within the chicken gut microbiome revealed by metagenomics and culture.</title>
        <authorList>
            <person name="Gilroy R."/>
            <person name="Ravi A."/>
            <person name="Getino M."/>
            <person name="Pursley I."/>
            <person name="Horton D.L."/>
            <person name="Alikhan N.F."/>
            <person name="Baker D."/>
            <person name="Gharbi K."/>
            <person name="Hall N."/>
            <person name="Watson M."/>
            <person name="Adriaenssens E.M."/>
            <person name="Foster-Nyarko E."/>
            <person name="Jarju S."/>
            <person name="Secka A."/>
            <person name="Antonio M."/>
            <person name="Oren A."/>
            <person name="Chaudhuri R.R."/>
            <person name="La Ragione R."/>
            <person name="Hildebrand F."/>
            <person name="Pallen M.J."/>
        </authorList>
    </citation>
    <scope>NUCLEOTIDE SEQUENCE</scope>
    <source>
        <strain evidence="4">Gambia15-2214</strain>
    </source>
</reference>
<dbReference type="SUPFAM" id="SSF53850">
    <property type="entry name" value="Periplasmic binding protein-like II"/>
    <property type="match status" value="1"/>
</dbReference>
<evidence type="ECO:0000313" key="4">
    <source>
        <dbReference type="EMBL" id="MBU3850218.1"/>
    </source>
</evidence>
<keyword evidence="3" id="KW-0732">Signal</keyword>
<reference evidence="4" key="2">
    <citation type="submission" date="2021-04" db="EMBL/GenBank/DDBJ databases">
        <authorList>
            <person name="Gilroy R."/>
        </authorList>
    </citation>
    <scope>NUCLEOTIDE SEQUENCE</scope>
    <source>
        <strain evidence="4">Gambia15-2214</strain>
    </source>
</reference>
<protein>
    <submittedName>
        <fullName evidence="4">ABC transporter substrate-binding protein</fullName>
    </submittedName>
</protein>
<dbReference type="AlphaFoldDB" id="A0A9E2P0Q6"/>
<dbReference type="GO" id="GO:0042597">
    <property type="term" value="C:periplasmic space"/>
    <property type="evidence" value="ECO:0007669"/>
    <property type="project" value="UniProtKB-SubCell"/>
</dbReference>
<sequence>MKKIGIVALVILLAMSMVFVGCAKKEETASSDGTAPVKLTKVRIGLHANEGGTPLAAVAQEKGMFAKYGIDPVFTIVESGPAEMTAMRADNRTLDVGYIGAGVAWNAIDGGGADSLSFVFLDVLSNAEMLLAKNGIFTDANNNGKFENSEIFDGIKGKTVYAEVGTTAGSWFMNLVDLINEGKADADKVWIASETSSYLAGYKAPNSNPANKVTVINTSNTNIPAGMATGQMDIVAAYSPATVTILKTNKDAVKIATTVDNFPPSKSFPSTWVASDAWINENPEVAQNFINALYEAAIWRSGNLDEAMRIGEKVAQKPEGTFDPTNLVAPSQAQYEEWFASPDAQGYQYMRALYDSKVGNVPEGNPVKSFEESFNDDLMVNAIKGL</sequence>
<accession>A0A9E2P0Q6</accession>